<reference evidence="3" key="2">
    <citation type="journal article" date="2010" name="PLoS Genet.">
        <title>Structure, function, and evolution of the Thiomonas spp. genome.</title>
        <authorList>
            <person name="Arsene-Ploetze F."/>
            <person name="Koechler S."/>
            <person name="Marchal M."/>
            <person name="Coppee J.Y."/>
            <person name="Chandler M."/>
            <person name="Bonnefoy V."/>
            <person name="Brochier-Armanet C."/>
            <person name="Barakat M."/>
            <person name="Barbe V."/>
            <person name="Battaglia-Brunet F."/>
            <person name="Bruneel O."/>
            <person name="Bryan C.G."/>
            <person name="Cleiss-Arnold J."/>
            <person name="Cruveiller S."/>
            <person name="Erhardt M."/>
            <person name="Heinrich-Salmeron A."/>
            <person name="Hommais F."/>
            <person name="Joulian C."/>
            <person name="Krin E."/>
            <person name="Lieutaud A."/>
            <person name="Lievremont D."/>
            <person name="Michel C."/>
            <person name="Muller D."/>
            <person name="Ortet P."/>
            <person name="Proux C."/>
            <person name="Siguier P."/>
            <person name="Roche D."/>
            <person name="Rouy Z."/>
            <person name="Salvignol G."/>
            <person name="Slyemi D."/>
            <person name="Talla E."/>
            <person name="Weiss S."/>
            <person name="Weissenbach J."/>
            <person name="Medigue C."/>
            <person name="Bertin P.N."/>
        </authorList>
    </citation>
    <scope>NUCLEOTIDE SEQUENCE [LARGE SCALE GENOMIC DNA]</scope>
    <source>
        <strain evidence="3">DSM 22701 / CIP 110005 / 3As</strain>
    </source>
</reference>
<protein>
    <submittedName>
        <fullName evidence="1">Uncharacterized protein</fullName>
    </submittedName>
</protein>
<dbReference type="KEGG" id="thi:THI_p0065"/>
<reference evidence="1" key="4">
    <citation type="submission" date="2010-07" db="EMBL/GenBank/DDBJ databases">
        <authorList>
            <person name="Genoscope - CEA"/>
        </authorList>
    </citation>
    <scope>NUCLEOTIDE SEQUENCE</scope>
    <source>
        <strain evidence="1">3As</strain>
        <plasmid evidence="1">pTHI</plasmid>
    </source>
</reference>
<keyword evidence="1" id="KW-0614">Plasmid</keyword>
<evidence type="ECO:0000313" key="1">
    <source>
        <dbReference type="EMBL" id="CAZ90461.1"/>
    </source>
</evidence>
<name>D6CVX2_THIA3</name>
<dbReference type="RefSeq" id="WP_020909928.1">
    <property type="nucleotide sequence ID" value="NC_014144.1"/>
</dbReference>
<reference key="3">
    <citation type="journal article" date="2010" name="PLoS Genet.">
        <title>Structure, function, and evolution of the Thiomonas spp. genome.</title>
        <authorList>
            <person name="Arsene-Ploetze F."/>
            <person name="Koechler S."/>
            <person name="Marchal M."/>
            <person name="Coppee J.-.Y."/>
            <person name="Chandler M."/>
            <person name="Bonnefoy V."/>
            <person name="Brochier-Armanet C."/>
            <person name="Barakat M."/>
            <person name="Barbe V."/>
            <person name="Battaglia-Brunet F."/>
            <person name="Bruneel O."/>
            <person name="Bryan C.G."/>
            <person name="Cleiss-Arnold J."/>
            <person name="Cruveiller S."/>
            <person name="Erhardt M."/>
            <person name="Heinrich-Salmeron A."/>
            <person name="Hommais F."/>
            <person name="Joulian C."/>
            <person name="Krin E."/>
            <person name="Lieutaud A."/>
            <person name="Lievremont D."/>
            <person name="Michel C."/>
            <person name="Muller D."/>
            <person name="Ortet P."/>
            <person name="Proux C."/>
            <person name="Siguier P."/>
            <person name="Roche D."/>
            <person name="Rouy Z."/>
            <person name="Salvignol G."/>
            <person name="Slyemi D."/>
            <person name="Talla E."/>
            <person name="Weiss S."/>
            <person name="Weissenbach J."/>
            <person name="Medigue C."/>
            <person name="Bertin P.N."/>
        </authorList>
    </citation>
    <scope>NUCLEOTIDE SEQUENCE</scope>
    <source>
        <strain>3As</strain>
    </source>
</reference>
<dbReference type="EMBL" id="CTRI01000013">
    <property type="protein sequence ID" value="CQR32824.1"/>
    <property type="molecule type" value="Genomic_DNA"/>
</dbReference>
<evidence type="ECO:0000313" key="2">
    <source>
        <dbReference type="EMBL" id="CQR32824.1"/>
    </source>
</evidence>
<keyword evidence="4" id="KW-1185">Reference proteome</keyword>
<proteinExistence type="predicted"/>
<dbReference type="AlphaFoldDB" id="D6CVX2"/>
<reference evidence="2 4" key="5">
    <citation type="submission" date="2015-03" db="EMBL/GenBank/DDBJ databases">
        <authorList>
            <person name="Regsiter A."/>
            <person name="william w."/>
        </authorList>
    </citation>
    <scope>NUCLEOTIDE SEQUENCE [LARGE SCALE GENOMIC DNA]</scope>
    <source>
        <strain evidence="2 4">CB1</strain>
    </source>
</reference>
<dbReference type="Proteomes" id="UP000078599">
    <property type="component" value="Unassembled WGS sequence"/>
</dbReference>
<organism evidence="1 3">
    <name type="scientific">Thiomonas arsenitoxydans (strain DSM 22701 / CIP 110005 / 3As)</name>
    <dbReference type="NCBI Taxonomy" id="426114"/>
    <lineage>
        <taxon>Bacteria</taxon>
        <taxon>Pseudomonadati</taxon>
        <taxon>Pseudomonadota</taxon>
        <taxon>Betaproteobacteria</taxon>
        <taxon>Burkholderiales</taxon>
        <taxon>Thiomonas</taxon>
    </lineage>
</organism>
<gene>
    <name evidence="1" type="ordered locus">THI_p0065</name>
    <name evidence="2" type="ORF">THICB1_200068</name>
</gene>
<dbReference type="OrthoDB" id="9900250at2"/>
<dbReference type="HOGENOM" id="CLU_2884517_0_0_4"/>
<evidence type="ECO:0000313" key="3">
    <source>
        <dbReference type="Proteomes" id="UP000002372"/>
    </source>
</evidence>
<sequence>MQTPFSAKYPSNRLSAVHQRSHADSLRLARHFRALGMGAEWARMMACAASARFYFSRMRRLGE</sequence>
<reference key="1">
    <citation type="submission" date="2009-07" db="EMBL/GenBank/DDBJ databases">
        <authorList>
            <person name="Genoscope - CEA"/>
        </authorList>
    </citation>
    <scope>NUCLEOTIDE SEQUENCE</scope>
    <source>
        <strain>3As</strain>
    </source>
</reference>
<accession>D6CVX2</accession>
<dbReference type="Proteomes" id="UP000002372">
    <property type="component" value="Plasmid pTHI"/>
</dbReference>
<geneLocation type="plasmid" evidence="1 3">
    <name>pTHI</name>
</geneLocation>
<dbReference type="EMBL" id="FP475957">
    <property type="protein sequence ID" value="CAZ90461.1"/>
    <property type="molecule type" value="Genomic_DNA"/>
</dbReference>
<evidence type="ECO:0000313" key="4">
    <source>
        <dbReference type="Proteomes" id="UP000078599"/>
    </source>
</evidence>